<reference evidence="5" key="1">
    <citation type="submission" date="2021-01" db="EMBL/GenBank/DDBJ databases">
        <authorList>
            <consortium name="Genoscope - CEA"/>
            <person name="William W."/>
        </authorList>
    </citation>
    <scope>NUCLEOTIDE SEQUENCE</scope>
</reference>
<dbReference type="SMART" id="SM00028">
    <property type="entry name" value="TPR"/>
    <property type="match status" value="7"/>
</dbReference>
<protein>
    <recommendedName>
        <fullName evidence="7">Tetratricopeptide repeat protein</fullName>
    </recommendedName>
</protein>
<evidence type="ECO:0000313" key="5">
    <source>
        <dbReference type="EMBL" id="CAD8115148.1"/>
    </source>
</evidence>
<dbReference type="Proteomes" id="UP000688137">
    <property type="component" value="Unassembled WGS sequence"/>
</dbReference>
<feature type="repeat" description="TPR" evidence="3">
    <location>
        <begin position="322"/>
        <end position="355"/>
    </location>
</feature>
<sequence>MENYQCQYLNHENEEIIGFCLNQNCQFATQFCYQCTNTTHSQHFNDCIRFSKLIQFMDQFKQISNHSKQQFIEISQKYQKFFQQILKKVDEEIEKLEKMAQQLQNQDYFNFKSQINIIKQFYSKENDNYTQKQITQLNNILDTMKNMVSDQNKIDDQYPSVEKNPIKITEITQNTKVENPMNIEDIDRIIKQGDALNNINEYEEAIKYYDKAISIYPENDNAWNNKGSALQNLNKNEEALMCYEIAISINPNYDNAWYNKGLALQNLNKNEEAIQCYDKAISINPNYDYSWNNKGNALQNLNKNEEAIKYYDKAISINPKNDNALINKGLALSNLNQHYEAIQCYDKAISINPKNDNAWSNKGFSLIQLKRYKDAIDCYDKALSICINPSRLKRKADSLLELGKKEEAKQVYMAALKLGSNEKDFIQKQLSKL</sequence>
<feature type="repeat" description="TPR" evidence="3">
    <location>
        <begin position="254"/>
        <end position="287"/>
    </location>
</feature>
<accession>A0A8S1QGM2</accession>
<keyword evidence="4" id="KW-0175">Coiled coil</keyword>
<gene>
    <name evidence="5" type="ORF">PPRIM_AZ9-3.1.T1630001</name>
</gene>
<feature type="coiled-coil region" evidence="4">
    <location>
        <begin position="79"/>
        <end position="106"/>
    </location>
</feature>
<dbReference type="InterPro" id="IPR051685">
    <property type="entry name" value="Ycf3/AcsC/BcsC/TPR_MFPF"/>
</dbReference>
<evidence type="ECO:0000313" key="6">
    <source>
        <dbReference type="Proteomes" id="UP000688137"/>
    </source>
</evidence>
<comment type="caution">
    <text evidence="5">The sequence shown here is derived from an EMBL/GenBank/DDBJ whole genome shotgun (WGS) entry which is preliminary data.</text>
</comment>
<proteinExistence type="predicted"/>
<keyword evidence="1" id="KW-0677">Repeat</keyword>
<dbReference type="AlphaFoldDB" id="A0A8S1QGM2"/>
<dbReference type="PROSITE" id="PS50005">
    <property type="entry name" value="TPR"/>
    <property type="match status" value="6"/>
</dbReference>
<evidence type="ECO:0000256" key="4">
    <source>
        <dbReference type="SAM" id="Coils"/>
    </source>
</evidence>
<feature type="repeat" description="TPR" evidence="3">
    <location>
        <begin position="220"/>
        <end position="253"/>
    </location>
</feature>
<dbReference type="Pfam" id="PF00515">
    <property type="entry name" value="TPR_1"/>
    <property type="match status" value="2"/>
</dbReference>
<dbReference type="Pfam" id="PF13181">
    <property type="entry name" value="TPR_8"/>
    <property type="match status" value="2"/>
</dbReference>
<dbReference type="EMBL" id="CAJJDM010000170">
    <property type="protein sequence ID" value="CAD8115148.1"/>
    <property type="molecule type" value="Genomic_DNA"/>
</dbReference>
<feature type="repeat" description="TPR" evidence="3">
    <location>
        <begin position="288"/>
        <end position="321"/>
    </location>
</feature>
<organism evidence="5 6">
    <name type="scientific">Paramecium primaurelia</name>
    <dbReference type="NCBI Taxonomy" id="5886"/>
    <lineage>
        <taxon>Eukaryota</taxon>
        <taxon>Sar</taxon>
        <taxon>Alveolata</taxon>
        <taxon>Ciliophora</taxon>
        <taxon>Intramacronucleata</taxon>
        <taxon>Oligohymenophorea</taxon>
        <taxon>Peniculida</taxon>
        <taxon>Parameciidae</taxon>
        <taxon>Paramecium</taxon>
    </lineage>
</organism>
<dbReference type="Pfam" id="PF12895">
    <property type="entry name" value="ANAPC3"/>
    <property type="match status" value="1"/>
</dbReference>
<keyword evidence="6" id="KW-1185">Reference proteome</keyword>
<evidence type="ECO:0000256" key="3">
    <source>
        <dbReference type="PROSITE-ProRule" id="PRU00339"/>
    </source>
</evidence>
<dbReference type="PANTHER" id="PTHR44943">
    <property type="entry name" value="CELLULOSE SYNTHASE OPERON PROTEIN C"/>
    <property type="match status" value="1"/>
</dbReference>
<dbReference type="OMA" id="SIACINM"/>
<name>A0A8S1QGM2_PARPR</name>
<evidence type="ECO:0008006" key="7">
    <source>
        <dbReference type="Google" id="ProtNLM"/>
    </source>
</evidence>
<evidence type="ECO:0000256" key="2">
    <source>
        <dbReference type="ARBA" id="ARBA00022803"/>
    </source>
</evidence>
<evidence type="ECO:0000256" key="1">
    <source>
        <dbReference type="ARBA" id="ARBA00022737"/>
    </source>
</evidence>
<dbReference type="PANTHER" id="PTHR44943:SF4">
    <property type="entry name" value="TPR REPEAT-CONTAINING PROTEIN MJ0798"/>
    <property type="match status" value="1"/>
</dbReference>
<feature type="repeat" description="TPR" evidence="3">
    <location>
        <begin position="186"/>
        <end position="219"/>
    </location>
</feature>
<keyword evidence="2 3" id="KW-0802">TPR repeat</keyword>
<dbReference type="InterPro" id="IPR019734">
    <property type="entry name" value="TPR_rpt"/>
</dbReference>
<feature type="repeat" description="TPR" evidence="3">
    <location>
        <begin position="356"/>
        <end position="389"/>
    </location>
</feature>
<dbReference type="PROSITE" id="PS50293">
    <property type="entry name" value="TPR_REGION"/>
    <property type="match status" value="3"/>
</dbReference>